<dbReference type="OrthoDB" id="1357022at2759"/>
<dbReference type="Pfam" id="PF17908">
    <property type="entry name" value="APAF1_C"/>
    <property type="match status" value="1"/>
</dbReference>
<accession>A0A0R3T8C5</accession>
<reference evidence="3 4" key="2">
    <citation type="submission" date="2018-11" db="EMBL/GenBank/DDBJ databases">
        <authorList>
            <consortium name="Pathogen Informatics"/>
        </authorList>
    </citation>
    <scope>NUCLEOTIDE SEQUENCE [LARGE SCALE GENOMIC DNA]</scope>
</reference>
<dbReference type="STRING" id="102285.A0A0R3T8C5"/>
<organism evidence="5">
    <name type="scientific">Rodentolepis nana</name>
    <name type="common">Dwarf tapeworm</name>
    <name type="synonym">Hymenolepis nana</name>
    <dbReference type="NCBI Taxonomy" id="102285"/>
    <lineage>
        <taxon>Eukaryota</taxon>
        <taxon>Metazoa</taxon>
        <taxon>Spiralia</taxon>
        <taxon>Lophotrochozoa</taxon>
        <taxon>Platyhelminthes</taxon>
        <taxon>Cestoda</taxon>
        <taxon>Eucestoda</taxon>
        <taxon>Cyclophyllidea</taxon>
        <taxon>Hymenolepididae</taxon>
        <taxon>Rodentolepis</taxon>
    </lineage>
</organism>
<feature type="region of interest" description="Disordered" evidence="1">
    <location>
        <begin position="259"/>
        <end position="279"/>
    </location>
</feature>
<dbReference type="InterPro" id="IPR041452">
    <property type="entry name" value="APAF1_C"/>
</dbReference>
<evidence type="ECO:0000259" key="2">
    <source>
        <dbReference type="Pfam" id="PF17908"/>
    </source>
</evidence>
<reference evidence="5" key="1">
    <citation type="submission" date="2017-02" db="UniProtKB">
        <authorList>
            <consortium name="WormBaseParasite"/>
        </authorList>
    </citation>
    <scope>IDENTIFICATION</scope>
</reference>
<dbReference type="Gene3D" id="1.25.40.370">
    <property type="match status" value="1"/>
</dbReference>
<feature type="domain" description="APAF-1 helical" evidence="2">
    <location>
        <begin position="74"/>
        <end position="179"/>
    </location>
</feature>
<keyword evidence="4" id="KW-1185">Reference proteome</keyword>
<dbReference type="Gene3D" id="1.10.10.10">
    <property type="entry name" value="Winged helix-like DNA-binding domain superfamily/Winged helix DNA-binding domain"/>
    <property type="match status" value="1"/>
</dbReference>
<dbReference type="EMBL" id="UZAE01001890">
    <property type="protein sequence ID" value="VDN99172.1"/>
    <property type="molecule type" value="Genomic_DNA"/>
</dbReference>
<evidence type="ECO:0000313" key="3">
    <source>
        <dbReference type="EMBL" id="VDN99172.1"/>
    </source>
</evidence>
<evidence type="ECO:0000313" key="5">
    <source>
        <dbReference type="WBParaSite" id="HNAJ_0000331301-mRNA-1"/>
    </source>
</evidence>
<dbReference type="InterPro" id="IPR036388">
    <property type="entry name" value="WH-like_DNA-bd_sf"/>
</dbReference>
<protein>
    <submittedName>
        <fullName evidence="5">APAF1_C domain-containing protein</fullName>
    </submittedName>
</protein>
<proteinExistence type="predicted"/>
<sequence length="452" mass="51053">MNLVISSFAKSIYDLVYEIYWACTKQEAVETLQRLHRYSLVRCNQDDESGCNFFSVPNIQLDLLRTTVPTRKQQALHCQFVDNYKARFSGKWNQLADFKLIHTYFCRSVGEHMLKGGRLFALVDLLTDLQFICARLLVLGSSTVLADFRRYRPVFQRVGRITDWHMYLHFLQTTAYQLINPDRRVRELHRRARSPTRPGSLCDMGTDSGGHSRSIGAIGGVKIPCAAGFQCSALKQSMTPDTPSMGGFAGMHGQFYHHSSPSPPTFRRSDTVDRQRGVSVRKPRKDLMVKGLDLLQLGLMFPHDNAVFQQSLNILKAADAAALKANMAPTLRYYWYWSNSNSADSELVWATRTGKDRITAIAHETNYSSLPPSLRRRTKSSEDRSVNRRFVGTSDGRIIILDVTSGYEVAVHQVHKPSVAVMAISLLPGNQFCLSCGADGRMINLHQHSVWT</sequence>
<feature type="compositionally biased region" description="Basic and acidic residues" evidence="1">
    <location>
        <begin position="267"/>
        <end position="276"/>
    </location>
</feature>
<dbReference type="InterPro" id="IPR011047">
    <property type="entry name" value="Quinoprotein_ADH-like_sf"/>
</dbReference>
<gene>
    <name evidence="3" type="ORF">HNAJ_LOCUS3313</name>
</gene>
<evidence type="ECO:0000256" key="1">
    <source>
        <dbReference type="SAM" id="MobiDB-lite"/>
    </source>
</evidence>
<dbReference type="Proteomes" id="UP000278807">
    <property type="component" value="Unassembled WGS sequence"/>
</dbReference>
<dbReference type="AlphaFoldDB" id="A0A0R3T8C5"/>
<dbReference type="WBParaSite" id="HNAJ_0000331301-mRNA-1">
    <property type="protein sequence ID" value="HNAJ_0000331301-mRNA-1"/>
    <property type="gene ID" value="HNAJ_0000331301"/>
</dbReference>
<dbReference type="SUPFAM" id="SSF50998">
    <property type="entry name" value="Quinoprotein alcohol dehydrogenase-like"/>
    <property type="match status" value="1"/>
</dbReference>
<evidence type="ECO:0000313" key="4">
    <source>
        <dbReference type="Proteomes" id="UP000278807"/>
    </source>
</evidence>
<name>A0A0R3T8C5_RODNA</name>